<evidence type="ECO:0000313" key="2">
    <source>
        <dbReference type="EMBL" id="KAF5826036.1"/>
    </source>
</evidence>
<dbReference type="EMBL" id="MU071465">
    <property type="protein sequence ID" value="KAF5826036.1"/>
    <property type="molecule type" value="Genomic_DNA"/>
</dbReference>
<name>A0ABZ3KA38_DUNSA</name>
<gene>
    <name evidence="2" type="ORF">DUNSADRAFT_5294</name>
</gene>
<keyword evidence="3" id="KW-1185">Reference proteome</keyword>
<comment type="caution">
    <text evidence="2">The sequence shown here is derived from an EMBL/GenBank/DDBJ whole genome shotgun (WGS) entry which is preliminary data.</text>
</comment>
<evidence type="ECO:0000313" key="3">
    <source>
        <dbReference type="Proteomes" id="UP000815325"/>
    </source>
</evidence>
<protein>
    <recommendedName>
        <fullName evidence="4">Encoded protein</fullName>
    </recommendedName>
</protein>
<organism evidence="2 3">
    <name type="scientific">Dunaliella salina</name>
    <name type="common">Green alga</name>
    <name type="synonym">Protococcus salinus</name>
    <dbReference type="NCBI Taxonomy" id="3046"/>
    <lineage>
        <taxon>Eukaryota</taxon>
        <taxon>Viridiplantae</taxon>
        <taxon>Chlorophyta</taxon>
        <taxon>core chlorophytes</taxon>
        <taxon>Chlorophyceae</taxon>
        <taxon>CS clade</taxon>
        <taxon>Chlamydomonadales</taxon>
        <taxon>Dunaliellaceae</taxon>
        <taxon>Dunaliella</taxon>
    </lineage>
</organism>
<sequence>MNRWTIGSQHNTQRGRPLTCAMPSLGQKGSRSAGKGSWSRWRKRMRLTRRRLPTGCKRMETSPRKMSSQAQSGEKRGSWGSFL</sequence>
<feature type="compositionally biased region" description="Polar residues" evidence="1">
    <location>
        <begin position="1"/>
        <end position="14"/>
    </location>
</feature>
<feature type="compositionally biased region" description="Basic residues" evidence="1">
    <location>
        <begin position="40"/>
        <end position="52"/>
    </location>
</feature>
<dbReference type="Proteomes" id="UP000815325">
    <property type="component" value="Unassembled WGS sequence"/>
</dbReference>
<evidence type="ECO:0000256" key="1">
    <source>
        <dbReference type="SAM" id="MobiDB-lite"/>
    </source>
</evidence>
<feature type="region of interest" description="Disordered" evidence="1">
    <location>
        <begin position="1"/>
        <end position="83"/>
    </location>
</feature>
<evidence type="ECO:0008006" key="4">
    <source>
        <dbReference type="Google" id="ProtNLM"/>
    </source>
</evidence>
<accession>A0ABZ3KA38</accession>
<reference evidence="2" key="1">
    <citation type="submission" date="2017-08" db="EMBL/GenBank/DDBJ databases">
        <authorList>
            <person name="Polle J.E."/>
            <person name="Barry K."/>
            <person name="Cushman J."/>
            <person name="Schmutz J."/>
            <person name="Tran D."/>
            <person name="Hathwaick L.T."/>
            <person name="Yim W.C."/>
            <person name="Jenkins J."/>
            <person name="Mckie-Krisberg Z.M."/>
            <person name="Prochnik S."/>
            <person name="Lindquist E."/>
            <person name="Dockter R.B."/>
            <person name="Adam C."/>
            <person name="Molina H."/>
            <person name="Bunkerborg J."/>
            <person name="Jin E."/>
            <person name="Buchheim M."/>
            <person name="Magnuson J."/>
        </authorList>
    </citation>
    <scope>NUCLEOTIDE SEQUENCE</scope>
    <source>
        <strain evidence="2">CCAP 19/18</strain>
    </source>
</reference>
<proteinExistence type="predicted"/>